<dbReference type="InterPro" id="IPR010343">
    <property type="entry name" value="ArAE_1"/>
</dbReference>
<name>A0A9X3Z3X3_9BACL</name>
<dbReference type="GO" id="GO:0005886">
    <property type="term" value="C:plasma membrane"/>
    <property type="evidence" value="ECO:0007669"/>
    <property type="project" value="UniProtKB-SubCell"/>
</dbReference>
<evidence type="ECO:0000313" key="9">
    <source>
        <dbReference type="Proteomes" id="UP001151071"/>
    </source>
</evidence>
<reference evidence="8" key="1">
    <citation type="submission" date="2022-12" db="EMBL/GenBank/DDBJ databases">
        <title>Draft genome sequence of the thermophilic strain Brevibacillus thermoruber HT42, isolated from Los Humeros, Puebla, Mexico, with biotechnological potential.</title>
        <authorList>
            <person name="Lara Sanchez J."/>
            <person name="Solis Palacios R."/>
            <person name="Bustos Baena A.S."/>
            <person name="Ruz Baez A.E."/>
            <person name="Espinosa Luna G."/>
            <person name="Oliart Ros R.M."/>
        </authorList>
    </citation>
    <scope>NUCLEOTIDE SEQUENCE</scope>
    <source>
        <strain evidence="8">HT42</strain>
    </source>
</reference>
<evidence type="ECO:0000256" key="2">
    <source>
        <dbReference type="ARBA" id="ARBA00022475"/>
    </source>
</evidence>
<dbReference type="InterPro" id="IPR021062">
    <property type="entry name" value="ArAE_1_C"/>
</dbReference>
<proteinExistence type="predicted"/>
<feature type="transmembrane region" description="Helical" evidence="6">
    <location>
        <begin position="81"/>
        <end position="109"/>
    </location>
</feature>
<feature type="transmembrane region" description="Helical" evidence="6">
    <location>
        <begin position="52"/>
        <end position="75"/>
    </location>
</feature>
<accession>A0A9X3Z3X3</accession>
<dbReference type="InterPro" id="IPR038323">
    <property type="entry name" value="ArAE_1_C_sf"/>
</dbReference>
<evidence type="ECO:0000256" key="3">
    <source>
        <dbReference type="ARBA" id="ARBA00022692"/>
    </source>
</evidence>
<comment type="caution">
    <text evidence="8">The sequence shown here is derived from an EMBL/GenBank/DDBJ whole genome shotgun (WGS) entry which is preliminary data.</text>
</comment>
<protein>
    <submittedName>
        <fullName evidence="8">Aromatic acid exporter family protein</fullName>
    </submittedName>
</protein>
<evidence type="ECO:0000256" key="1">
    <source>
        <dbReference type="ARBA" id="ARBA00004651"/>
    </source>
</evidence>
<keyword evidence="4 6" id="KW-1133">Transmembrane helix</keyword>
<dbReference type="Pfam" id="PF06081">
    <property type="entry name" value="ArAE_1"/>
    <property type="match status" value="1"/>
</dbReference>
<comment type="subcellular location">
    <subcellularLocation>
        <location evidence="1">Cell membrane</location>
        <topology evidence="1">Multi-pass membrane protein</topology>
    </subcellularLocation>
</comment>
<dbReference type="PANTHER" id="PTHR40064:SF1">
    <property type="entry name" value="MEMBRANE PROTEIN"/>
    <property type="match status" value="1"/>
</dbReference>
<dbReference type="InterPro" id="IPR052984">
    <property type="entry name" value="UPF0421"/>
</dbReference>
<organism evidence="8 9">
    <name type="scientific">Brevibacillus thermoruber</name>
    <dbReference type="NCBI Taxonomy" id="33942"/>
    <lineage>
        <taxon>Bacteria</taxon>
        <taxon>Bacillati</taxon>
        <taxon>Bacillota</taxon>
        <taxon>Bacilli</taxon>
        <taxon>Bacillales</taxon>
        <taxon>Paenibacillaceae</taxon>
        <taxon>Brevibacillus</taxon>
    </lineage>
</organism>
<evidence type="ECO:0000256" key="6">
    <source>
        <dbReference type="SAM" id="Phobius"/>
    </source>
</evidence>
<keyword evidence="5 6" id="KW-0472">Membrane</keyword>
<dbReference type="Gene3D" id="1.20.120.940">
    <property type="entry name" value="Putative aromatic acid exporter, C-terminal domain"/>
    <property type="match status" value="1"/>
</dbReference>
<evidence type="ECO:0000256" key="4">
    <source>
        <dbReference type="ARBA" id="ARBA00022989"/>
    </source>
</evidence>
<keyword evidence="9" id="KW-1185">Reference proteome</keyword>
<feature type="domain" description="Putative aromatic acid exporter C-terminal" evidence="7">
    <location>
        <begin position="145"/>
        <end position="308"/>
    </location>
</feature>
<dbReference type="AlphaFoldDB" id="A0A9X3Z3X3"/>
<evidence type="ECO:0000259" key="7">
    <source>
        <dbReference type="Pfam" id="PF11728"/>
    </source>
</evidence>
<dbReference type="Pfam" id="PF11728">
    <property type="entry name" value="ArAE_1_C"/>
    <property type="match status" value="1"/>
</dbReference>
<feature type="transmembrane region" description="Helical" evidence="6">
    <location>
        <begin position="121"/>
        <end position="141"/>
    </location>
</feature>
<keyword evidence="2" id="KW-1003">Cell membrane</keyword>
<evidence type="ECO:0000313" key="8">
    <source>
        <dbReference type="EMBL" id="MDA5109188.1"/>
    </source>
</evidence>
<dbReference type="Proteomes" id="UP001151071">
    <property type="component" value="Unassembled WGS sequence"/>
</dbReference>
<feature type="transmembrane region" description="Helical" evidence="6">
    <location>
        <begin position="12"/>
        <end position="40"/>
    </location>
</feature>
<dbReference type="PANTHER" id="PTHR40064">
    <property type="entry name" value="MEMBRANE PROTEIN-RELATED"/>
    <property type="match status" value="1"/>
</dbReference>
<keyword evidence="3 6" id="KW-0812">Transmembrane</keyword>
<evidence type="ECO:0000256" key="5">
    <source>
        <dbReference type="ARBA" id="ARBA00023136"/>
    </source>
</evidence>
<dbReference type="EMBL" id="JAPYYP010000014">
    <property type="protein sequence ID" value="MDA5109188.1"/>
    <property type="molecule type" value="Genomic_DNA"/>
</dbReference>
<sequence>MKIGYRTIKTAIGAGLAIFIAQQLGLAFYASAGIITILCIQVTRRQSIRAAVNRILACLLALVVGIGVFALFGYHPAALTLLILVFLPLAVRFGIQEGFVSSMVVLLHLYSAERMDAATIANELALLTIGVGVALLANLYMPSMEKELKAMQAAVENNFAVILQEFCYYLRHGQSDWDGREMIETERLLQQAKELAWREVENRIGRRDDTYYQYFVMREKQFELLERMLPIVSTLDVQVPQGHQIADFLERLSRAIHPGNTAYRFLDKLRVMREEIQQTALPKTREEFETRAALFYLLREIERYLFIKHELGKNSPSKNMEKKDMHAL</sequence>
<gene>
    <name evidence="8" type="ORF">O3V59_12505</name>
</gene>